<evidence type="ECO:0000256" key="1">
    <source>
        <dbReference type="ARBA" id="ARBA00009981"/>
    </source>
</evidence>
<accession>A0A4Q5N0R2</accession>
<dbReference type="SUPFAM" id="SSF143120">
    <property type="entry name" value="YefM-like"/>
    <property type="match status" value="1"/>
</dbReference>
<dbReference type="RefSeq" id="WP_130102100.1">
    <property type="nucleotide sequence ID" value="NZ_SDWW01000014.1"/>
</dbReference>
<reference evidence="3 4" key="1">
    <citation type="submission" date="2019-01" db="EMBL/GenBank/DDBJ databases">
        <title>Novel species of Cellulomonas.</title>
        <authorList>
            <person name="Liu Q."/>
            <person name="Xin Y.-H."/>
        </authorList>
    </citation>
    <scope>NUCLEOTIDE SEQUENCE [LARGE SCALE GENOMIC DNA]</scope>
    <source>
        <strain evidence="3 4">HLT2-17</strain>
    </source>
</reference>
<evidence type="ECO:0000313" key="3">
    <source>
        <dbReference type="EMBL" id="RYV51616.1"/>
    </source>
</evidence>
<comment type="caution">
    <text evidence="3">The sequence shown here is derived from an EMBL/GenBank/DDBJ whole genome shotgun (WGS) entry which is preliminary data.</text>
</comment>
<dbReference type="NCBIfam" id="TIGR01552">
    <property type="entry name" value="phd_fam"/>
    <property type="match status" value="1"/>
</dbReference>
<dbReference type="Pfam" id="PF02604">
    <property type="entry name" value="PhdYeFM_antitox"/>
    <property type="match status" value="1"/>
</dbReference>
<gene>
    <name evidence="3" type="ORF">EUA98_07770</name>
</gene>
<evidence type="ECO:0000313" key="4">
    <source>
        <dbReference type="Proteomes" id="UP000293764"/>
    </source>
</evidence>
<evidence type="ECO:0000256" key="2">
    <source>
        <dbReference type="RuleBase" id="RU362080"/>
    </source>
</evidence>
<name>A0A4Q5N0R2_9MICO</name>
<dbReference type="OrthoDB" id="33091at2"/>
<comment type="function">
    <text evidence="2">Antitoxin component of a type II toxin-antitoxin (TA) system.</text>
</comment>
<organism evidence="3 4">
    <name type="scientific">Pengzhenrongella frigida</name>
    <dbReference type="NCBI Taxonomy" id="1259133"/>
    <lineage>
        <taxon>Bacteria</taxon>
        <taxon>Bacillati</taxon>
        <taxon>Actinomycetota</taxon>
        <taxon>Actinomycetes</taxon>
        <taxon>Micrococcales</taxon>
        <taxon>Pengzhenrongella</taxon>
    </lineage>
</organism>
<dbReference type="Proteomes" id="UP000293764">
    <property type="component" value="Unassembled WGS sequence"/>
</dbReference>
<proteinExistence type="inferred from homology"/>
<keyword evidence="4" id="KW-1185">Reference proteome</keyword>
<comment type="similarity">
    <text evidence="1 2">Belongs to the phD/YefM antitoxin family.</text>
</comment>
<dbReference type="Gene3D" id="3.40.1620.10">
    <property type="entry name" value="YefM-like domain"/>
    <property type="match status" value="1"/>
</dbReference>
<sequence length="99" mass="10673">MDVEPLRTMGLAEAKAHLSALIAAVEGGESICLTRRGKPVATVSRVWSPGAPGCSREVPLDRWRARPVTCVVRRRRTAGGHDRRPVAVLMPMDGSFPDG</sequence>
<dbReference type="EMBL" id="SDWW01000014">
    <property type="protein sequence ID" value="RYV51616.1"/>
    <property type="molecule type" value="Genomic_DNA"/>
</dbReference>
<dbReference type="InterPro" id="IPR006442">
    <property type="entry name" value="Antitoxin_Phd/YefM"/>
</dbReference>
<dbReference type="AlphaFoldDB" id="A0A4Q5N0R2"/>
<dbReference type="InterPro" id="IPR036165">
    <property type="entry name" value="YefM-like_sf"/>
</dbReference>
<protein>
    <recommendedName>
        <fullName evidence="2">Antitoxin</fullName>
    </recommendedName>
</protein>